<accession>A0AAW2PJI8</accession>
<organism evidence="1">
    <name type="scientific">Sesamum radiatum</name>
    <name type="common">Black benniseed</name>
    <dbReference type="NCBI Taxonomy" id="300843"/>
    <lineage>
        <taxon>Eukaryota</taxon>
        <taxon>Viridiplantae</taxon>
        <taxon>Streptophyta</taxon>
        <taxon>Embryophyta</taxon>
        <taxon>Tracheophyta</taxon>
        <taxon>Spermatophyta</taxon>
        <taxon>Magnoliopsida</taxon>
        <taxon>eudicotyledons</taxon>
        <taxon>Gunneridae</taxon>
        <taxon>Pentapetalae</taxon>
        <taxon>asterids</taxon>
        <taxon>lamiids</taxon>
        <taxon>Lamiales</taxon>
        <taxon>Pedaliaceae</taxon>
        <taxon>Sesamum</taxon>
    </lineage>
</organism>
<sequence>MVLEGKSLLARPKSWKDSPQRPKSNKFCRFHNNYCHTTEECRHLKNKIERFIENGYLQEYICWERTWGTGPYQKWEGNKAKEAKVSSLEHFTKLRTKHALGSRAEANDPPRKGVIRMIVGGPIGGDSHHA</sequence>
<proteinExistence type="predicted"/>
<reference evidence="1" key="1">
    <citation type="submission" date="2020-06" db="EMBL/GenBank/DDBJ databases">
        <authorList>
            <person name="Li T."/>
            <person name="Hu X."/>
            <person name="Zhang T."/>
            <person name="Song X."/>
            <person name="Zhang H."/>
            <person name="Dai N."/>
            <person name="Sheng W."/>
            <person name="Hou X."/>
            <person name="Wei L."/>
        </authorList>
    </citation>
    <scope>NUCLEOTIDE SEQUENCE</scope>
    <source>
        <strain evidence="1">G02</strain>
        <tissue evidence="1">Leaf</tissue>
    </source>
</reference>
<gene>
    <name evidence="1" type="ORF">Sradi_4034300</name>
</gene>
<name>A0AAW2PJI8_SESRA</name>
<protein>
    <submittedName>
        <fullName evidence="1">Uncharacterized protein</fullName>
    </submittedName>
</protein>
<dbReference type="EMBL" id="JACGWJ010000017">
    <property type="protein sequence ID" value="KAL0355874.1"/>
    <property type="molecule type" value="Genomic_DNA"/>
</dbReference>
<reference evidence="1" key="2">
    <citation type="journal article" date="2024" name="Plant">
        <title>Genomic evolution and insights into agronomic trait innovations of Sesamum species.</title>
        <authorList>
            <person name="Miao H."/>
            <person name="Wang L."/>
            <person name="Qu L."/>
            <person name="Liu H."/>
            <person name="Sun Y."/>
            <person name="Le M."/>
            <person name="Wang Q."/>
            <person name="Wei S."/>
            <person name="Zheng Y."/>
            <person name="Lin W."/>
            <person name="Duan Y."/>
            <person name="Cao H."/>
            <person name="Xiong S."/>
            <person name="Wang X."/>
            <person name="Wei L."/>
            <person name="Li C."/>
            <person name="Ma Q."/>
            <person name="Ju M."/>
            <person name="Zhao R."/>
            <person name="Li G."/>
            <person name="Mu C."/>
            <person name="Tian Q."/>
            <person name="Mei H."/>
            <person name="Zhang T."/>
            <person name="Gao T."/>
            <person name="Zhang H."/>
        </authorList>
    </citation>
    <scope>NUCLEOTIDE SEQUENCE</scope>
    <source>
        <strain evidence="1">G02</strain>
    </source>
</reference>
<evidence type="ECO:0000313" key="1">
    <source>
        <dbReference type="EMBL" id="KAL0355874.1"/>
    </source>
</evidence>
<comment type="caution">
    <text evidence="1">The sequence shown here is derived from an EMBL/GenBank/DDBJ whole genome shotgun (WGS) entry which is preliminary data.</text>
</comment>
<dbReference type="AlphaFoldDB" id="A0AAW2PJI8"/>